<proteinExistence type="predicted"/>
<gene>
    <name evidence="1" type="ORF">DSCA_50780</name>
</gene>
<evidence type="ECO:0000313" key="1">
    <source>
        <dbReference type="EMBL" id="BBO71148.1"/>
    </source>
</evidence>
<organism evidence="1 2">
    <name type="scientific">Desulfosarcina alkanivorans</name>
    <dbReference type="NCBI Taxonomy" id="571177"/>
    <lineage>
        <taxon>Bacteria</taxon>
        <taxon>Pseudomonadati</taxon>
        <taxon>Thermodesulfobacteriota</taxon>
        <taxon>Desulfobacteria</taxon>
        <taxon>Desulfobacterales</taxon>
        <taxon>Desulfosarcinaceae</taxon>
        <taxon>Desulfosarcina</taxon>
    </lineage>
</organism>
<dbReference type="Proteomes" id="UP000427906">
    <property type="component" value="Chromosome"/>
</dbReference>
<protein>
    <recommendedName>
        <fullName evidence="3">Outer membrane protein beta-barrel domain-containing protein</fullName>
    </recommendedName>
</protein>
<sequence length="62" mass="6861">MGFGLNLGRFIVDGVVQYIRTEVDRQIGGESENLNHTYGGYPVSVDAKGELWGYGLTVSYNF</sequence>
<keyword evidence="2" id="KW-1185">Reference proteome</keyword>
<name>A0A5K7YR06_9BACT</name>
<evidence type="ECO:0000313" key="2">
    <source>
        <dbReference type="Proteomes" id="UP000427906"/>
    </source>
</evidence>
<reference evidence="1 2" key="1">
    <citation type="submission" date="2019-11" db="EMBL/GenBank/DDBJ databases">
        <title>Comparative genomics of hydrocarbon-degrading Desulfosarcina strains.</title>
        <authorList>
            <person name="Watanabe M."/>
            <person name="Kojima H."/>
            <person name="Fukui M."/>
        </authorList>
    </citation>
    <scope>NUCLEOTIDE SEQUENCE [LARGE SCALE GENOMIC DNA]</scope>
    <source>
        <strain evidence="1 2">PL12</strain>
    </source>
</reference>
<accession>A0A5K7YR06</accession>
<dbReference type="EMBL" id="AP021874">
    <property type="protein sequence ID" value="BBO71148.1"/>
    <property type="molecule type" value="Genomic_DNA"/>
</dbReference>
<dbReference type="AlphaFoldDB" id="A0A5K7YR06"/>
<evidence type="ECO:0008006" key="3">
    <source>
        <dbReference type="Google" id="ProtNLM"/>
    </source>
</evidence>
<dbReference type="KEGG" id="dalk:DSCA_50780"/>